<reference evidence="1 2" key="1">
    <citation type="submission" date="2019-09" db="EMBL/GenBank/DDBJ databases">
        <title>H2 Metabolism Revealed by Metagenomic Analysis in Subglacial Sediment of East Antarctica.</title>
        <authorList>
            <person name="Yang Z."/>
            <person name="Zhang Y."/>
            <person name="Lv Y."/>
            <person name="Yan W."/>
            <person name="Xiao X."/>
            <person name="Sun B."/>
            <person name="Ma H."/>
        </authorList>
    </citation>
    <scope>NUCLEOTIDE SEQUENCE [LARGE SCALE GENOMIC DNA]</scope>
    <source>
        <strain evidence="1">Bin2_2</strain>
    </source>
</reference>
<dbReference type="AlphaFoldDB" id="A0A7C9K809"/>
<evidence type="ECO:0000313" key="2">
    <source>
        <dbReference type="Proteomes" id="UP000483432"/>
    </source>
</evidence>
<accession>A0A7C9K809</accession>
<sequence>MRQTRTKTIQEEIVVCDRCHREMDPGNRDFEYQERTAIRFRGGYGSVFGDGNLVEADICQNCLQEVFGKYLRITEDDPFDPKHQLSDDADKAYQEYQLQQILSTENFLKNFREAIQTKQQEN</sequence>
<dbReference type="Proteomes" id="UP000483432">
    <property type="component" value="Unassembled WGS sequence"/>
</dbReference>
<proteinExistence type="predicted"/>
<evidence type="ECO:0000313" key="1">
    <source>
        <dbReference type="EMBL" id="NDP47155.1"/>
    </source>
</evidence>
<comment type="caution">
    <text evidence="1">The sequence shown here is derived from an EMBL/GenBank/DDBJ whole genome shotgun (WGS) entry which is preliminary data.</text>
</comment>
<organism evidence="1 2">
    <name type="scientific">Sulfuriferula multivorans</name>
    <dbReference type="NCBI Taxonomy" id="1559896"/>
    <lineage>
        <taxon>Bacteria</taxon>
        <taxon>Pseudomonadati</taxon>
        <taxon>Pseudomonadota</taxon>
        <taxon>Betaproteobacteria</taxon>
        <taxon>Nitrosomonadales</taxon>
        <taxon>Sulfuricellaceae</taxon>
        <taxon>Sulfuriferula</taxon>
    </lineage>
</organism>
<protein>
    <submittedName>
        <fullName evidence="1">Uncharacterized protein</fullName>
    </submittedName>
</protein>
<gene>
    <name evidence="1" type="ORF">GZ085_01960</name>
</gene>
<name>A0A7C9K809_9PROT</name>
<dbReference type="EMBL" id="JAAFGW010000016">
    <property type="protein sequence ID" value="NDP47155.1"/>
    <property type="molecule type" value="Genomic_DNA"/>
</dbReference>